<keyword evidence="4 10" id="KW-0347">Helicase</keyword>
<dbReference type="PROSITE" id="PS51194">
    <property type="entry name" value="HELICASE_CTER"/>
    <property type="match status" value="1"/>
</dbReference>
<evidence type="ECO:0000256" key="1">
    <source>
        <dbReference type="ARBA" id="ARBA00004123"/>
    </source>
</evidence>
<proteinExistence type="inferred from homology"/>
<keyword evidence="16" id="KW-1185">Reference proteome</keyword>
<feature type="domain" description="DEAD-box RNA helicase Q" evidence="14">
    <location>
        <begin position="14"/>
        <end position="42"/>
    </location>
</feature>
<name>A0AAW1SLQ1_9CHLO</name>
<reference evidence="15 16" key="1">
    <citation type="journal article" date="2024" name="Nat. Commun.">
        <title>Phylogenomics reveals the evolutionary origins of lichenization in chlorophyte algae.</title>
        <authorList>
            <person name="Puginier C."/>
            <person name="Libourel C."/>
            <person name="Otte J."/>
            <person name="Skaloud P."/>
            <person name="Haon M."/>
            <person name="Grisel S."/>
            <person name="Petersen M."/>
            <person name="Berrin J.G."/>
            <person name="Delaux P.M."/>
            <person name="Dal Grande F."/>
            <person name="Keller J."/>
        </authorList>
    </citation>
    <scope>NUCLEOTIDE SEQUENCE [LARGE SCALE GENOMIC DNA]</scope>
    <source>
        <strain evidence="15 16">SAG 245.80</strain>
    </source>
</reference>
<keyword evidence="5 10" id="KW-0067">ATP-binding</keyword>
<dbReference type="GO" id="GO:0003723">
    <property type="term" value="F:RNA binding"/>
    <property type="evidence" value="ECO:0007669"/>
    <property type="project" value="UniProtKB-KW"/>
</dbReference>
<accession>A0AAW1SLQ1</accession>
<gene>
    <name evidence="15" type="ORF">WJX81_005620</name>
</gene>
<evidence type="ECO:0000256" key="3">
    <source>
        <dbReference type="ARBA" id="ARBA00022801"/>
    </source>
</evidence>
<dbReference type="InterPro" id="IPR014014">
    <property type="entry name" value="RNA_helicase_DEAD_Q_motif"/>
</dbReference>
<dbReference type="PROSITE" id="PS00039">
    <property type="entry name" value="DEAD_ATP_HELICASE"/>
    <property type="match status" value="1"/>
</dbReference>
<dbReference type="CDD" id="cd17954">
    <property type="entry name" value="DEADc_DDX47"/>
    <property type="match status" value="1"/>
</dbReference>
<dbReference type="PROSITE" id="PS51195">
    <property type="entry name" value="Q_MOTIF"/>
    <property type="match status" value="1"/>
</dbReference>
<dbReference type="InterPro" id="IPR011545">
    <property type="entry name" value="DEAD/DEAH_box_helicase_dom"/>
</dbReference>
<feature type="short sequence motif" description="Q motif" evidence="9">
    <location>
        <begin position="14"/>
        <end position="42"/>
    </location>
</feature>
<evidence type="ECO:0000256" key="10">
    <source>
        <dbReference type="RuleBase" id="RU000492"/>
    </source>
</evidence>
<dbReference type="SMART" id="SM00490">
    <property type="entry name" value="HELICc"/>
    <property type="match status" value="1"/>
</dbReference>
<dbReference type="CDD" id="cd18787">
    <property type="entry name" value="SF2_C_DEAD"/>
    <property type="match status" value="1"/>
</dbReference>
<dbReference type="Gene3D" id="3.40.50.300">
    <property type="entry name" value="P-loop containing nucleotide triphosphate hydrolases"/>
    <property type="match status" value="2"/>
</dbReference>
<dbReference type="InterPro" id="IPR044765">
    <property type="entry name" value="DDX47/Rrp3_DEADc"/>
</dbReference>
<dbReference type="GO" id="GO:0005829">
    <property type="term" value="C:cytosol"/>
    <property type="evidence" value="ECO:0007669"/>
    <property type="project" value="TreeGrafter"/>
</dbReference>
<feature type="region of interest" description="Disordered" evidence="11">
    <location>
        <begin position="404"/>
        <end position="442"/>
    </location>
</feature>
<evidence type="ECO:0000259" key="13">
    <source>
        <dbReference type="PROSITE" id="PS51194"/>
    </source>
</evidence>
<keyword evidence="7" id="KW-0539">Nucleus</keyword>
<dbReference type="SUPFAM" id="SSF52540">
    <property type="entry name" value="P-loop containing nucleoside triphosphate hydrolases"/>
    <property type="match status" value="1"/>
</dbReference>
<dbReference type="PROSITE" id="PS51192">
    <property type="entry name" value="HELICASE_ATP_BIND_1"/>
    <property type="match status" value="1"/>
</dbReference>
<dbReference type="Proteomes" id="UP001445335">
    <property type="component" value="Unassembled WGS sequence"/>
</dbReference>
<dbReference type="InterPro" id="IPR001650">
    <property type="entry name" value="Helicase_C-like"/>
</dbReference>
<dbReference type="SMART" id="SM00487">
    <property type="entry name" value="DEXDc"/>
    <property type="match status" value="1"/>
</dbReference>
<dbReference type="Pfam" id="PF00270">
    <property type="entry name" value="DEAD"/>
    <property type="match status" value="1"/>
</dbReference>
<dbReference type="InterPro" id="IPR000629">
    <property type="entry name" value="RNA-helicase_DEAD-box_CS"/>
</dbReference>
<protein>
    <submittedName>
        <fullName evidence="15">Uncharacterized protein</fullName>
    </submittedName>
</protein>
<dbReference type="EMBL" id="JALJOU010000001">
    <property type="protein sequence ID" value="KAK9846506.1"/>
    <property type="molecule type" value="Genomic_DNA"/>
</dbReference>
<dbReference type="InterPro" id="IPR050079">
    <property type="entry name" value="DEAD_box_RNA_helicase"/>
</dbReference>
<dbReference type="PANTHER" id="PTHR47959">
    <property type="entry name" value="ATP-DEPENDENT RNA HELICASE RHLE-RELATED"/>
    <property type="match status" value="1"/>
</dbReference>
<evidence type="ECO:0000259" key="12">
    <source>
        <dbReference type="PROSITE" id="PS51192"/>
    </source>
</evidence>
<feature type="domain" description="Helicase C-terminal" evidence="13">
    <location>
        <begin position="227"/>
        <end position="389"/>
    </location>
</feature>
<evidence type="ECO:0000256" key="6">
    <source>
        <dbReference type="ARBA" id="ARBA00022884"/>
    </source>
</evidence>
<comment type="subcellular location">
    <subcellularLocation>
        <location evidence="1">Nucleus</location>
    </subcellularLocation>
</comment>
<dbReference type="GO" id="GO:0016787">
    <property type="term" value="F:hydrolase activity"/>
    <property type="evidence" value="ECO:0007669"/>
    <property type="project" value="UniProtKB-KW"/>
</dbReference>
<dbReference type="Pfam" id="PF00271">
    <property type="entry name" value="Helicase_C"/>
    <property type="match status" value="1"/>
</dbReference>
<evidence type="ECO:0000313" key="16">
    <source>
        <dbReference type="Proteomes" id="UP001445335"/>
    </source>
</evidence>
<sequence length="442" mass="48411">MTEADEKASSDAADAFEKLGVCRQLAVAAAELGWKTPTSIQEQAIPHLLAGKDIIGLAQTGSGKTGAFALPILQGLLDKPQALFALVLSPTRELAIQIAEQFEYLGAGIGVRTARLVGGIDMMAQAIALGKRPHVLVGTPGRVVDHLSNTKGFSLKGLKHLVLDEADRLLNMDFEAEIDQILRVIPRDRRTQLFSATMTSKVAKLQRACLTDPVRIEVASKYKTVDTLRQEYLFIPAKHKDCYLAYFLTELAGATAIVFARTCDGTRKLALLLRNLGFDALPIHGQMSQPKRLGALNKFKAGERSILVATDVASRGLDIPSVDVVVNYDLPNSAKEYVHRVGRTARAGRSGRALTLVTQYDVEMFQKVEALTGLRMDKYECEADGALLLLERTTEAQQMAAMQMREADKGRRGKKQRGGFADDQEDANPLQGMAKGFKKRRY</sequence>
<evidence type="ECO:0000259" key="14">
    <source>
        <dbReference type="PROSITE" id="PS51195"/>
    </source>
</evidence>
<dbReference type="InterPro" id="IPR014001">
    <property type="entry name" value="Helicase_ATP-bd"/>
</dbReference>
<evidence type="ECO:0000256" key="9">
    <source>
        <dbReference type="PROSITE-ProRule" id="PRU00552"/>
    </source>
</evidence>
<dbReference type="AlphaFoldDB" id="A0AAW1SLQ1"/>
<evidence type="ECO:0000256" key="11">
    <source>
        <dbReference type="SAM" id="MobiDB-lite"/>
    </source>
</evidence>
<evidence type="ECO:0000256" key="4">
    <source>
        <dbReference type="ARBA" id="ARBA00022806"/>
    </source>
</evidence>
<dbReference type="PANTHER" id="PTHR47959:SF24">
    <property type="entry name" value="ATP-DEPENDENT RNA HELICASE"/>
    <property type="match status" value="1"/>
</dbReference>
<keyword evidence="2 10" id="KW-0547">Nucleotide-binding</keyword>
<feature type="domain" description="Helicase ATP-binding" evidence="12">
    <location>
        <begin position="45"/>
        <end position="216"/>
    </location>
</feature>
<comment type="similarity">
    <text evidence="8">Belongs to the DEAD box helicase family. DDX47/RRP3 subfamily.</text>
</comment>
<comment type="caution">
    <text evidence="15">The sequence shown here is derived from an EMBL/GenBank/DDBJ whole genome shotgun (WGS) entry which is preliminary data.</text>
</comment>
<dbReference type="InterPro" id="IPR027417">
    <property type="entry name" value="P-loop_NTPase"/>
</dbReference>
<keyword evidence="3 10" id="KW-0378">Hydrolase</keyword>
<keyword evidence="6" id="KW-0694">RNA-binding</keyword>
<dbReference type="GO" id="GO:0005634">
    <property type="term" value="C:nucleus"/>
    <property type="evidence" value="ECO:0007669"/>
    <property type="project" value="UniProtKB-SubCell"/>
</dbReference>
<evidence type="ECO:0000256" key="8">
    <source>
        <dbReference type="ARBA" id="ARBA00024350"/>
    </source>
</evidence>
<dbReference type="GO" id="GO:0003724">
    <property type="term" value="F:RNA helicase activity"/>
    <property type="evidence" value="ECO:0007669"/>
    <property type="project" value="InterPro"/>
</dbReference>
<evidence type="ECO:0000256" key="7">
    <source>
        <dbReference type="ARBA" id="ARBA00023242"/>
    </source>
</evidence>
<evidence type="ECO:0000256" key="2">
    <source>
        <dbReference type="ARBA" id="ARBA00022741"/>
    </source>
</evidence>
<evidence type="ECO:0000256" key="5">
    <source>
        <dbReference type="ARBA" id="ARBA00022840"/>
    </source>
</evidence>
<evidence type="ECO:0000313" key="15">
    <source>
        <dbReference type="EMBL" id="KAK9846506.1"/>
    </source>
</evidence>
<organism evidence="15 16">
    <name type="scientific">Elliptochloris bilobata</name>
    <dbReference type="NCBI Taxonomy" id="381761"/>
    <lineage>
        <taxon>Eukaryota</taxon>
        <taxon>Viridiplantae</taxon>
        <taxon>Chlorophyta</taxon>
        <taxon>core chlorophytes</taxon>
        <taxon>Trebouxiophyceae</taxon>
        <taxon>Trebouxiophyceae incertae sedis</taxon>
        <taxon>Elliptochloris clade</taxon>
        <taxon>Elliptochloris</taxon>
    </lineage>
</organism>
<dbReference type="GO" id="GO:0005524">
    <property type="term" value="F:ATP binding"/>
    <property type="evidence" value="ECO:0007669"/>
    <property type="project" value="UniProtKB-KW"/>
</dbReference>